<feature type="region of interest" description="Disordered" evidence="1">
    <location>
        <begin position="148"/>
        <end position="168"/>
    </location>
</feature>
<evidence type="ECO:0000313" key="3">
    <source>
        <dbReference type="Proteomes" id="UP000032702"/>
    </source>
</evidence>
<comment type="caution">
    <text evidence="2">The sequence shown here is derived from an EMBL/GenBank/DDBJ whole genome shotgun (WGS) entry which is preliminary data.</text>
</comment>
<dbReference type="SUPFAM" id="SSF55729">
    <property type="entry name" value="Acyl-CoA N-acyltransferases (Nat)"/>
    <property type="match status" value="1"/>
</dbReference>
<organism evidence="2 3">
    <name type="scientific">Stigmatella aurantiaca (strain DW4/3-1)</name>
    <dbReference type="NCBI Taxonomy" id="378806"/>
    <lineage>
        <taxon>Bacteria</taxon>
        <taxon>Pseudomonadati</taxon>
        <taxon>Myxococcota</taxon>
        <taxon>Myxococcia</taxon>
        <taxon>Myxococcales</taxon>
        <taxon>Cystobacterineae</taxon>
        <taxon>Archangiaceae</taxon>
        <taxon>Stigmatella</taxon>
    </lineage>
</organism>
<evidence type="ECO:0000256" key="1">
    <source>
        <dbReference type="SAM" id="MobiDB-lite"/>
    </source>
</evidence>
<accession>Q09ED7</accession>
<dbReference type="InterPro" id="IPR016181">
    <property type="entry name" value="Acyl_CoA_acyltransferase"/>
</dbReference>
<reference evidence="2 3" key="1">
    <citation type="submission" date="2006-04" db="EMBL/GenBank/DDBJ databases">
        <authorList>
            <person name="Nierman W.C."/>
        </authorList>
    </citation>
    <scope>NUCLEOTIDE SEQUENCE [LARGE SCALE GENOMIC DNA]</scope>
    <source>
        <strain evidence="2 3">DW4/3-1</strain>
    </source>
</reference>
<dbReference type="EMBL" id="AAMD01000001">
    <property type="protein sequence ID" value="EAU70044.1"/>
    <property type="molecule type" value="Genomic_DNA"/>
</dbReference>
<evidence type="ECO:0000313" key="2">
    <source>
        <dbReference type="EMBL" id="EAU70044.1"/>
    </source>
</evidence>
<sequence length="504" mass="55356">MTAAAGARGPRRKALSAQRSPQGVKPKAPGGVSHSSQAWASCPPRRGTARATAHRRGQGPRTRDCPAWWVHGQPGTRANVAAESTLVPLGRTNFQGQLLSTTGLKGPAQPTFAHLTSQQTACSSGEPWGSCSRPHGPPAVCYQDSRHATVRRPAQTGQQGRPERGGGVDRWMMGAREGWRSQHFPPPEGPGETCSACAKPCMRQRAIHAKIQLHHLRSIEETGGIHGWARGFEKKQHVSPPDIQARKAHSTPALSLHISERVLHMRRQRTTDVMQWRGLQEMLGELEAPPGYAFEQLAREDIPRTTELLRTWYPDICVGTESRHLEPSFYEREVFLRGESPDRPLYAVLSRDQDTQDIIGLMTLEKNIRGLQISAAMGAIEPSRRGLGLGQHGLTLLEVIGRSIGAEVALYYSTLKAARGQLNAERRGFLLVGIVPAFDMDAIAPGTVKRVYEALYAKVLANPERVHLPDWNALIPSTRALFTHLFGHHPADLAALPERKLLHG</sequence>
<gene>
    <name evidence="2" type="ORF">STIAU_8304</name>
</gene>
<dbReference type="AlphaFoldDB" id="Q09ED7"/>
<name>Q09ED7_STIAD</name>
<dbReference type="Proteomes" id="UP000032702">
    <property type="component" value="Unassembled WGS sequence"/>
</dbReference>
<protein>
    <submittedName>
        <fullName evidence="2">Uncharacterized protein</fullName>
    </submittedName>
</protein>
<proteinExistence type="predicted"/>
<dbReference type="PATRIC" id="fig|378806.16.peg.9439"/>
<feature type="region of interest" description="Disordered" evidence="1">
    <location>
        <begin position="1"/>
        <end position="66"/>
    </location>
</feature>